<feature type="transmembrane region" description="Helical" evidence="12">
    <location>
        <begin position="375"/>
        <end position="398"/>
    </location>
</feature>
<feature type="transmembrane region" description="Helical" evidence="12">
    <location>
        <begin position="1079"/>
        <end position="1103"/>
    </location>
</feature>
<comment type="similarity">
    <text evidence="2">Belongs to the ABC transporter superfamily. ABCB family. Multidrug resistance exporter (TC 3.A.1.201) subfamily.</text>
</comment>
<dbReference type="Pfam" id="PF00664">
    <property type="entry name" value="ABC_membrane"/>
    <property type="match status" value="2"/>
</dbReference>
<feature type="transmembrane region" description="Helical" evidence="12">
    <location>
        <begin position="145"/>
        <end position="169"/>
    </location>
</feature>
<evidence type="ECO:0000259" key="14">
    <source>
        <dbReference type="PROSITE" id="PS50929"/>
    </source>
</evidence>
<dbReference type="GO" id="GO:0090374">
    <property type="term" value="P:oligopeptide export from mitochondrion"/>
    <property type="evidence" value="ECO:0007669"/>
    <property type="project" value="TreeGrafter"/>
</dbReference>
<feature type="region of interest" description="Disordered" evidence="11">
    <location>
        <begin position="1"/>
        <end position="108"/>
    </location>
</feature>
<feature type="non-terminal residue" evidence="15">
    <location>
        <position position="1"/>
    </location>
</feature>
<dbReference type="InterPro" id="IPR003439">
    <property type="entry name" value="ABC_transporter-like_ATP-bd"/>
</dbReference>
<reference evidence="15 16" key="1">
    <citation type="submission" date="2016-10" db="EMBL/GenBank/DDBJ databases">
        <title>The genome sequence of Colletotrichum fioriniae PJ7.</title>
        <authorList>
            <person name="Baroncelli R."/>
        </authorList>
    </citation>
    <scope>NUCLEOTIDE SEQUENCE [LARGE SCALE GENOMIC DNA]</scope>
    <source>
        <strain evidence="15 16">IMI 309622</strain>
    </source>
</reference>
<feature type="transmembrane region" description="Helical" evidence="12">
    <location>
        <begin position="410"/>
        <end position="428"/>
    </location>
</feature>
<evidence type="ECO:0000256" key="7">
    <source>
        <dbReference type="ARBA" id="ARBA00022840"/>
    </source>
</evidence>
<keyword evidence="6" id="KW-0547">Nucleotide-binding</keyword>
<dbReference type="GO" id="GO:0015421">
    <property type="term" value="F:ABC-type oligopeptide transporter activity"/>
    <property type="evidence" value="ECO:0007669"/>
    <property type="project" value="TreeGrafter"/>
</dbReference>
<protein>
    <submittedName>
        <fullName evidence="15">ABC transporter</fullName>
    </submittedName>
</protein>
<feature type="transmembrane region" description="Helical" evidence="12">
    <location>
        <begin position="965"/>
        <end position="985"/>
    </location>
</feature>
<dbReference type="PANTHER" id="PTHR43394">
    <property type="entry name" value="ATP-DEPENDENT PERMEASE MDL1, MITOCHONDRIAL"/>
    <property type="match status" value="1"/>
</dbReference>
<dbReference type="InterPro" id="IPR011527">
    <property type="entry name" value="ABC1_TM_dom"/>
</dbReference>
<dbReference type="GO" id="GO:0005743">
    <property type="term" value="C:mitochondrial inner membrane"/>
    <property type="evidence" value="ECO:0007669"/>
    <property type="project" value="TreeGrafter"/>
</dbReference>
<dbReference type="Proteomes" id="UP001240678">
    <property type="component" value="Unassembled WGS sequence"/>
</dbReference>
<feature type="domain" description="ABC transporter" evidence="13">
    <location>
        <begin position="1143"/>
        <end position="1380"/>
    </location>
</feature>
<feature type="compositionally biased region" description="Basic and acidic residues" evidence="11">
    <location>
        <begin position="61"/>
        <end position="71"/>
    </location>
</feature>
<feature type="transmembrane region" description="Helical" evidence="12">
    <location>
        <begin position="811"/>
        <end position="834"/>
    </location>
</feature>
<dbReference type="CDD" id="cd18577">
    <property type="entry name" value="ABC_6TM_Pgp_ABCB1_D1_like"/>
    <property type="match status" value="1"/>
</dbReference>
<keyword evidence="8 12" id="KW-1133">Transmembrane helix</keyword>
<evidence type="ECO:0000259" key="13">
    <source>
        <dbReference type="PROSITE" id="PS50893"/>
    </source>
</evidence>
<dbReference type="PROSITE" id="PS50893">
    <property type="entry name" value="ABC_TRANSPORTER_2"/>
    <property type="match status" value="2"/>
</dbReference>
<feature type="transmembrane region" description="Helical" evidence="12">
    <location>
        <begin position="272"/>
        <end position="293"/>
    </location>
</feature>
<feature type="domain" description="ABC transmembrane type-1" evidence="14">
    <location>
        <begin position="150"/>
        <end position="439"/>
    </location>
</feature>
<dbReference type="FunFam" id="3.40.50.300:FF:000302">
    <property type="entry name" value="ATP-binding cassette subfamily B member 5"/>
    <property type="match status" value="1"/>
</dbReference>
<keyword evidence="9 12" id="KW-0472">Membrane</keyword>
<dbReference type="SUPFAM" id="SSF90123">
    <property type="entry name" value="ABC transporter transmembrane region"/>
    <property type="match status" value="2"/>
</dbReference>
<keyword evidence="3" id="KW-0813">Transport</keyword>
<keyword evidence="10" id="KW-0325">Glycoprotein</keyword>
<dbReference type="SUPFAM" id="SSF52540">
    <property type="entry name" value="P-loop containing nucleoside triphosphate hydrolases"/>
    <property type="match status" value="2"/>
</dbReference>
<keyword evidence="16" id="KW-1185">Reference proteome</keyword>
<feature type="domain" description="ABC transmembrane type-1" evidence="14">
    <location>
        <begin position="813"/>
        <end position="1108"/>
    </location>
</feature>
<dbReference type="SMART" id="SM00382">
    <property type="entry name" value="AAA"/>
    <property type="match status" value="2"/>
</dbReference>
<feature type="transmembrane region" description="Helical" evidence="12">
    <location>
        <begin position="1047"/>
        <end position="1067"/>
    </location>
</feature>
<evidence type="ECO:0000256" key="12">
    <source>
        <dbReference type="SAM" id="Phobius"/>
    </source>
</evidence>
<keyword evidence="4" id="KW-1003">Cell membrane</keyword>
<dbReference type="Gene3D" id="1.20.1560.10">
    <property type="entry name" value="ABC transporter type 1, transmembrane domain"/>
    <property type="match status" value="1"/>
</dbReference>
<evidence type="ECO:0000256" key="10">
    <source>
        <dbReference type="ARBA" id="ARBA00023180"/>
    </source>
</evidence>
<evidence type="ECO:0000256" key="5">
    <source>
        <dbReference type="ARBA" id="ARBA00022692"/>
    </source>
</evidence>
<evidence type="ECO:0000256" key="2">
    <source>
        <dbReference type="ARBA" id="ARBA00007577"/>
    </source>
</evidence>
<keyword evidence="7" id="KW-0067">ATP-binding</keyword>
<dbReference type="PROSITE" id="PS50929">
    <property type="entry name" value="ABC_TM1F"/>
    <property type="match status" value="2"/>
</dbReference>
<dbReference type="InterPro" id="IPR027417">
    <property type="entry name" value="P-loop_NTPase"/>
</dbReference>
<keyword evidence="5 12" id="KW-0812">Transmembrane</keyword>
<dbReference type="GO" id="GO:0016887">
    <property type="term" value="F:ATP hydrolysis activity"/>
    <property type="evidence" value="ECO:0007669"/>
    <property type="project" value="InterPro"/>
</dbReference>
<feature type="domain" description="ABC transporter" evidence="13">
    <location>
        <begin position="474"/>
        <end position="719"/>
    </location>
</feature>
<dbReference type="CDD" id="cd03249">
    <property type="entry name" value="ABC_MTABC3_MDL1_MDL2"/>
    <property type="match status" value="2"/>
</dbReference>
<evidence type="ECO:0000256" key="4">
    <source>
        <dbReference type="ARBA" id="ARBA00022475"/>
    </source>
</evidence>
<evidence type="ECO:0000256" key="9">
    <source>
        <dbReference type="ARBA" id="ARBA00023136"/>
    </source>
</evidence>
<dbReference type="PROSITE" id="PS00211">
    <property type="entry name" value="ABC_TRANSPORTER_1"/>
    <property type="match status" value="2"/>
</dbReference>
<feature type="compositionally biased region" description="Polar residues" evidence="11">
    <location>
        <begin position="79"/>
        <end position="91"/>
    </location>
</feature>
<dbReference type="RefSeq" id="XP_060306058.1">
    <property type="nucleotide sequence ID" value="XM_060463455.1"/>
</dbReference>
<dbReference type="EMBL" id="MOOE01000023">
    <property type="protein sequence ID" value="KAK1510483.1"/>
    <property type="molecule type" value="Genomic_DNA"/>
</dbReference>
<evidence type="ECO:0000256" key="1">
    <source>
        <dbReference type="ARBA" id="ARBA00004651"/>
    </source>
</evidence>
<dbReference type="InterPro" id="IPR039421">
    <property type="entry name" value="Type_1_exporter"/>
</dbReference>
<evidence type="ECO:0000256" key="6">
    <source>
        <dbReference type="ARBA" id="ARBA00022741"/>
    </source>
</evidence>
<dbReference type="Gene3D" id="3.40.50.300">
    <property type="entry name" value="P-loop containing nucleotide triphosphate hydrolases"/>
    <property type="match status" value="2"/>
</dbReference>
<dbReference type="InterPro" id="IPR003593">
    <property type="entry name" value="AAA+_ATPase"/>
</dbReference>
<comment type="subcellular location">
    <subcellularLocation>
        <location evidence="1">Cell membrane</location>
        <topology evidence="1">Multi-pass membrane protein</topology>
    </subcellularLocation>
</comment>
<dbReference type="GO" id="GO:0005886">
    <property type="term" value="C:plasma membrane"/>
    <property type="evidence" value="ECO:0007669"/>
    <property type="project" value="UniProtKB-SubCell"/>
</dbReference>
<evidence type="ECO:0000313" key="15">
    <source>
        <dbReference type="EMBL" id="KAK1510483.1"/>
    </source>
</evidence>
<feature type="transmembrane region" description="Helical" evidence="12">
    <location>
        <begin position="299"/>
        <end position="319"/>
    </location>
</feature>
<evidence type="ECO:0000256" key="3">
    <source>
        <dbReference type="ARBA" id="ARBA00022448"/>
    </source>
</evidence>
<sequence>TRQSHPNPLAHSAYRRNKLSPHTAHSSVRRHGASMSLENEKPVGASEKSTEVAEKTASNGHSDRASSHGDSTEVDASIQPKNQTANITSNLEKADSKAIAPKDPSDDPYEHLPANEAAILKRQVFTPEVKAGIMTLYRYSSTNDLLILSLSAFTSIVVGAALPLMTVIFGNLQGTFQNYFAGTTSKDDFNSEMASLVLYFVYLAIGVFVCQYITTVGFIYTGEHISAKIREHYLQSCMRQNIGFFDKLGAGEVTTRITADTNLIQDGISEKVGLTLAAIATFISAFVIGFVHYWKLTLILLSTVVALLLSMGGGSTFIVKYSKQSIESYAHGGSLADEVISSIRNAVAFGTQDRLAKQYDAHLTKAEFFGYKVKSAIGVMVALMMTILYLNYGLAFWQGSKFLIDDGIKLSNILIIMMSIMIGAFNLGNVAPNVQAFTTAIAAAAKIYNTIDRVSPLDPSRDDGTKLEQVEGTIRLENIKHIYPSRPEVTVMDDVSLTIPAGKTTALVGASGSGKSTIVGLVERFYDPVRGSVFLDGHDISTLNLRWLRQQMALVSQEPTLFATTIYQNIRYGLIGTQHENASEEEQKKLIEEAAKMANAHDFISGLPEGYLTNVGERGFLLSGGQKQRIAIARAVVSNPKILLLDEATSALDTKSEGVVQAALEVASQGRTTITIAHRLSTIKDAHNIVVMSSGRIVEQGTHNDLLAKQGAYYNLVTAQNIARVNEMDAEEEEAIDAEDDEIIRKASRASDKGYVADPEDNMAAKLQRTTTSKSLSSIALQNRKDDGEVKYSLWTLIKLIASFNQKEWKLMLIGLVFSIICGGGNPTQAVFFAKQIMTLSVPITPQTTQETLHQMKKDSDFWSAMYLMLAGVQFIAFVIQGIAFAKCSERLIHRVRDQAFRTMLRQDVAFFDKDSNTAGALTSFLSTETTHLAGLSGVTLGTLLMVTTTLVAALALAIAIGWKLALVCTATIPILIGCGFFRFWMLAHFQRRSKTAYSNSASYASEAISAIRTVASLTREDDVIRQYQTSLAIQQRASLISILKSSLLFAASQSFMFLAFALGFWYGGTLIANGEYNMFQFFVCFSAVIFGAQSAGSIFSFAPDMGKAHQAANELKILFDRKPTIDTWSKEGASLDAVDGTLEFRDVHFRYPTRPEQPVLRGLNLVIRPGQYVALVGASGCGKSTTIALLERFYDPLSGAIFVDGKEISTLNVNEYRSFIALVSQEPTLYQGTIRENILLGAHTEVTDEAIEFACREANIYDFIVSMPEGFNTVVGSKGALLSGGQKQRIAIARALIRDPKILLLDEATSALDSESEHVVQAALDKAAKGRTTIAVAHRLSTIQKADIIYVFDQGRIVEQGTHAELMKKNGRYAELVNLQSLEKNS</sequence>
<dbReference type="GO" id="GO:0005524">
    <property type="term" value="F:ATP binding"/>
    <property type="evidence" value="ECO:0007669"/>
    <property type="project" value="UniProtKB-KW"/>
</dbReference>
<dbReference type="PANTHER" id="PTHR43394:SF27">
    <property type="entry name" value="ATP-DEPENDENT TRANSLOCASE ABCB1-LIKE"/>
    <property type="match status" value="1"/>
</dbReference>
<feature type="transmembrane region" description="Helical" evidence="12">
    <location>
        <begin position="196"/>
        <end position="220"/>
    </location>
</feature>
<feature type="transmembrane region" description="Helical" evidence="12">
    <location>
        <begin position="933"/>
        <end position="959"/>
    </location>
</feature>
<accession>A0AAI9YHX5</accession>
<dbReference type="FunFam" id="1.20.1560.10:FF:000009">
    <property type="entry name" value="ABC transporter B family member 1"/>
    <property type="match status" value="1"/>
</dbReference>
<evidence type="ECO:0000313" key="16">
    <source>
        <dbReference type="Proteomes" id="UP001240678"/>
    </source>
</evidence>
<dbReference type="CDD" id="cd18578">
    <property type="entry name" value="ABC_6TM_Pgp_ABCB1_D2_like"/>
    <property type="match status" value="1"/>
</dbReference>
<feature type="transmembrane region" description="Helical" evidence="12">
    <location>
        <begin position="865"/>
        <end position="886"/>
    </location>
</feature>
<organism evidence="15 16">
    <name type="scientific">Colletotrichum costaricense</name>
    <dbReference type="NCBI Taxonomy" id="1209916"/>
    <lineage>
        <taxon>Eukaryota</taxon>
        <taxon>Fungi</taxon>
        <taxon>Dikarya</taxon>
        <taxon>Ascomycota</taxon>
        <taxon>Pezizomycotina</taxon>
        <taxon>Sordariomycetes</taxon>
        <taxon>Hypocreomycetidae</taxon>
        <taxon>Glomerellales</taxon>
        <taxon>Glomerellaceae</taxon>
        <taxon>Colletotrichum</taxon>
        <taxon>Colletotrichum acutatum species complex</taxon>
    </lineage>
</organism>
<comment type="caution">
    <text evidence="15">The sequence shown here is derived from an EMBL/GenBank/DDBJ whole genome shotgun (WGS) entry which is preliminary data.</text>
</comment>
<proteinExistence type="inferred from homology"/>
<dbReference type="InterPro" id="IPR017871">
    <property type="entry name" value="ABC_transporter-like_CS"/>
</dbReference>
<dbReference type="InterPro" id="IPR036640">
    <property type="entry name" value="ABC1_TM_sf"/>
</dbReference>
<dbReference type="Pfam" id="PF00005">
    <property type="entry name" value="ABC_tran"/>
    <property type="match status" value="2"/>
</dbReference>
<dbReference type="FunFam" id="3.40.50.300:FF:000251">
    <property type="entry name" value="ABC transporter B family member 19"/>
    <property type="match status" value="1"/>
</dbReference>
<evidence type="ECO:0000256" key="11">
    <source>
        <dbReference type="SAM" id="MobiDB-lite"/>
    </source>
</evidence>
<dbReference type="GeneID" id="85347002"/>
<gene>
    <name evidence="15" type="ORF">CCOS01_15314</name>
</gene>
<name>A0AAI9YHX5_9PEZI</name>
<evidence type="ECO:0000256" key="8">
    <source>
        <dbReference type="ARBA" id="ARBA00022989"/>
    </source>
</evidence>
<dbReference type="FunFam" id="1.20.1560.10:FF:000102">
    <property type="entry name" value="ABC multidrug transporter Mdr1"/>
    <property type="match status" value="1"/>
</dbReference>